<sequence length="59" mass="7137">MNNYFIEVKEISKILCMSEAYAYKVIRELNEELKEKGFRVVRGKVPRVYFKERYGIDEN</sequence>
<reference evidence="1 2" key="1">
    <citation type="submission" date="2020-05" db="EMBL/GenBank/DDBJ databases">
        <title>Draft genome of xy-202 and genomic insight in genome of the genus Peptostreptococcus.</title>
        <authorList>
            <person name="Zhang Z."/>
        </authorList>
    </citation>
    <scope>NUCLEOTIDE SEQUENCE [LARGE SCALE GENOMIC DNA]</scope>
    <source>
        <strain evidence="1 2">DSM 27025</strain>
    </source>
</reference>
<evidence type="ECO:0008006" key="3">
    <source>
        <dbReference type="Google" id="ProtNLM"/>
    </source>
</evidence>
<protein>
    <recommendedName>
        <fullName evidence="3">ICEBs1 excisionase</fullName>
    </recommendedName>
</protein>
<dbReference type="RefSeq" id="WP_185623238.1">
    <property type="nucleotide sequence ID" value="NZ_JABGBW010000001.1"/>
</dbReference>
<dbReference type="Proteomes" id="UP000713904">
    <property type="component" value="Unassembled WGS sequence"/>
</dbReference>
<evidence type="ECO:0000313" key="1">
    <source>
        <dbReference type="EMBL" id="MBC2575198.1"/>
    </source>
</evidence>
<keyword evidence="2" id="KW-1185">Reference proteome</keyword>
<name>A0ABR6TIY5_9FIRM</name>
<evidence type="ECO:0000313" key="2">
    <source>
        <dbReference type="Proteomes" id="UP000713904"/>
    </source>
</evidence>
<comment type="caution">
    <text evidence="1">The sequence shown here is derived from an EMBL/GenBank/DDBJ whole genome shotgun (WGS) entry which is preliminary data.</text>
</comment>
<dbReference type="EMBL" id="JABGBW010000001">
    <property type="protein sequence ID" value="MBC2575198.1"/>
    <property type="molecule type" value="Genomic_DNA"/>
</dbReference>
<accession>A0ABR6TIY5</accession>
<organism evidence="1 2">
    <name type="scientific">Peptostreptococcus canis</name>
    <dbReference type="NCBI Taxonomy" id="1159213"/>
    <lineage>
        <taxon>Bacteria</taxon>
        <taxon>Bacillati</taxon>
        <taxon>Bacillota</taxon>
        <taxon>Clostridia</taxon>
        <taxon>Peptostreptococcales</taxon>
        <taxon>Peptostreptococcaceae</taxon>
        <taxon>Peptostreptococcus</taxon>
    </lineage>
</organism>
<gene>
    <name evidence="1" type="ORF">HLB29_00670</name>
</gene>
<proteinExistence type="predicted"/>